<name>A0A1I7WPF2_HETBA</name>
<keyword evidence="2" id="KW-0732">Signal</keyword>
<evidence type="ECO:0000256" key="1">
    <source>
        <dbReference type="SAM" id="Phobius"/>
    </source>
</evidence>
<dbReference type="InterPro" id="IPR036397">
    <property type="entry name" value="RNaseH_sf"/>
</dbReference>
<evidence type="ECO:0000259" key="3">
    <source>
        <dbReference type="PROSITE" id="PS50822"/>
    </source>
</evidence>
<keyword evidence="1" id="KW-1133">Transmembrane helix</keyword>
<dbReference type="WBParaSite" id="Hba_07017">
    <property type="protein sequence ID" value="Hba_07017"/>
    <property type="gene ID" value="Hba_07017"/>
</dbReference>
<protein>
    <submittedName>
        <fullName evidence="5">Piwi domain-containing protein</fullName>
    </submittedName>
</protein>
<reference evidence="5" key="1">
    <citation type="submission" date="2016-11" db="UniProtKB">
        <authorList>
            <consortium name="WormBaseParasite"/>
        </authorList>
    </citation>
    <scope>IDENTIFICATION</scope>
</reference>
<accession>A0A1I7WPF2</accession>
<organism evidence="4 5">
    <name type="scientific">Heterorhabditis bacteriophora</name>
    <name type="common">Entomopathogenic nematode worm</name>
    <dbReference type="NCBI Taxonomy" id="37862"/>
    <lineage>
        <taxon>Eukaryota</taxon>
        <taxon>Metazoa</taxon>
        <taxon>Ecdysozoa</taxon>
        <taxon>Nematoda</taxon>
        <taxon>Chromadorea</taxon>
        <taxon>Rhabditida</taxon>
        <taxon>Rhabditina</taxon>
        <taxon>Rhabditomorpha</taxon>
        <taxon>Strongyloidea</taxon>
        <taxon>Heterorhabditidae</taxon>
        <taxon>Heterorhabditis</taxon>
    </lineage>
</organism>
<keyword evidence="4" id="KW-1185">Reference proteome</keyword>
<feature type="signal peptide" evidence="2">
    <location>
        <begin position="1"/>
        <end position="18"/>
    </location>
</feature>
<dbReference type="InterPro" id="IPR012337">
    <property type="entry name" value="RNaseH-like_sf"/>
</dbReference>
<dbReference type="Proteomes" id="UP000095283">
    <property type="component" value="Unplaced"/>
</dbReference>
<keyword evidence="1" id="KW-0812">Transmembrane</keyword>
<dbReference type="GO" id="GO:0003676">
    <property type="term" value="F:nucleic acid binding"/>
    <property type="evidence" value="ECO:0007669"/>
    <property type="project" value="InterPro"/>
</dbReference>
<feature type="chain" id="PRO_5009310793" evidence="2">
    <location>
        <begin position="19"/>
        <end position="199"/>
    </location>
</feature>
<dbReference type="PROSITE" id="PS50822">
    <property type="entry name" value="PIWI"/>
    <property type="match status" value="1"/>
</dbReference>
<dbReference type="InterPro" id="IPR003165">
    <property type="entry name" value="Piwi"/>
</dbReference>
<dbReference type="SUPFAM" id="SSF53098">
    <property type="entry name" value="Ribonuclease H-like"/>
    <property type="match status" value="1"/>
</dbReference>
<dbReference type="Pfam" id="PF02171">
    <property type="entry name" value="Piwi"/>
    <property type="match status" value="1"/>
</dbReference>
<dbReference type="SMART" id="SM00950">
    <property type="entry name" value="Piwi"/>
    <property type="match status" value="1"/>
</dbReference>
<feature type="domain" description="Piwi" evidence="3">
    <location>
        <begin position="1"/>
        <end position="162"/>
    </location>
</feature>
<feature type="transmembrane region" description="Helical" evidence="1">
    <location>
        <begin position="169"/>
        <end position="193"/>
    </location>
</feature>
<dbReference type="PANTHER" id="PTHR22891">
    <property type="entry name" value="EUKARYOTIC TRANSLATION INITIATION FACTOR 2C"/>
    <property type="match status" value="1"/>
</dbReference>
<proteinExistence type="predicted"/>
<evidence type="ECO:0000256" key="2">
    <source>
        <dbReference type="SAM" id="SignalP"/>
    </source>
</evidence>
<evidence type="ECO:0000313" key="4">
    <source>
        <dbReference type="Proteomes" id="UP000095283"/>
    </source>
</evidence>
<sequence>MILLQDLLLLRAFSSLQMLLMVNHYALMETSLTRHHVKRRYEDGVSDGQMGMTMVVKRHNRRFITKDMGKLINCSPLTVVDTVVVDPIISEAYIQAHRALKGTAKAPLYRILLNEVNYTMDELQSIFIALCFGHEICSSPTSIPCAIYLADECAKRGKNLFQQLNLEHLFVLFSFKFPSFLLIILPTRIYILLYSHKQQ</sequence>
<dbReference type="AlphaFoldDB" id="A0A1I7WPF2"/>
<evidence type="ECO:0000313" key="5">
    <source>
        <dbReference type="WBParaSite" id="Hba_07017"/>
    </source>
</evidence>
<keyword evidence="1" id="KW-0472">Membrane</keyword>
<dbReference type="Gene3D" id="3.30.420.10">
    <property type="entry name" value="Ribonuclease H-like superfamily/Ribonuclease H"/>
    <property type="match status" value="1"/>
</dbReference>